<evidence type="ECO:0000313" key="2">
    <source>
        <dbReference type="Proteomes" id="UP000719412"/>
    </source>
</evidence>
<proteinExistence type="predicted"/>
<dbReference type="AlphaFoldDB" id="A0A8J6H7K1"/>
<accession>A0A8J6H7K1</accession>
<name>A0A8J6H7K1_TENMO</name>
<protein>
    <submittedName>
        <fullName evidence="1">Uncharacterized protein</fullName>
    </submittedName>
</protein>
<dbReference type="EMBL" id="JABDTM020028096">
    <property type="protein sequence ID" value="KAH0809503.1"/>
    <property type="molecule type" value="Genomic_DNA"/>
</dbReference>
<organism evidence="1 2">
    <name type="scientific">Tenebrio molitor</name>
    <name type="common">Yellow mealworm beetle</name>
    <dbReference type="NCBI Taxonomy" id="7067"/>
    <lineage>
        <taxon>Eukaryota</taxon>
        <taxon>Metazoa</taxon>
        <taxon>Ecdysozoa</taxon>
        <taxon>Arthropoda</taxon>
        <taxon>Hexapoda</taxon>
        <taxon>Insecta</taxon>
        <taxon>Pterygota</taxon>
        <taxon>Neoptera</taxon>
        <taxon>Endopterygota</taxon>
        <taxon>Coleoptera</taxon>
        <taxon>Polyphaga</taxon>
        <taxon>Cucujiformia</taxon>
        <taxon>Tenebrionidae</taxon>
        <taxon>Tenebrio</taxon>
    </lineage>
</organism>
<reference evidence="1" key="2">
    <citation type="submission" date="2021-08" db="EMBL/GenBank/DDBJ databases">
        <authorList>
            <person name="Eriksson T."/>
        </authorList>
    </citation>
    <scope>NUCLEOTIDE SEQUENCE</scope>
    <source>
        <strain evidence="1">Stoneville</strain>
        <tissue evidence="1">Whole head</tissue>
    </source>
</reference>
<evidence type="ECO:0000313" key="1">
    <source>
        <dbReference type="EMBL" id="KAH0809503.1"/>
    </source>
</evidence>
<gene>
    <name evidence="1" type="ORF">GEV33_013287</name>
</gene>
<dbReference type="Proteomes" id="UP000719412">
    <property type="component" value="Unassembled WGS sequence"/>
</dbReference>
<comment type="caution">
    <text evidence="1">The sequence shown here is derived from an EMBL/GenBank/DDBJ whole genome shotgun (WGS) entry which is preliminary data.</text>
</comment>
<reference evidence="1" key="1">
    <citation type="journal article" date="2020" name="J Insects Food Feed">
        <title>The yellow mealworm (Tenebrio molitor) genome: a resource for the emerging insects as food and feed industry.</title>
        <authorList>
            <person name="Eriksson T."/>
            <person name="Andere A."/>
            <person name="Kelstrup H."/>
            <person name="Emery V."/>
            <person name="Picard C."/>
        </authorList>
    </citation>
    <scope>NUCLEOTIDE SEQUENCE</scope>
    <source>
        <strain evidence="1">Stoneville</strain>
        <tissue evidence="1">Whole head</tissue>
    </source>
</reference>
<sequence>MSDALERIVLSDLNLDLHSASAPQRSFIIFKYPRETAAGQQEVANGRRATINENPTTDYYLSPRLRLIDETDSAVIDPPRLF</sequence>
<keyword evidence="2" id="KW-1185">Reference proteome</keyword>